<protein>
    <recommendedName>
        <fullName evidence="6">tRNA wybutosine-synthesizing protein 2</fullName>
        <shortName evidence="6">tRNA-yW-synthesizing protein 2</shortName>
    </recommendedName>
    <alternativeName>
        <fullName evidence="6">tRNA(Phe) (4-demethylwyosine(37)-C(7)) aminocarboxypropyltransferase</fullName>
    </alternativeName>
</protein>
<comment type="subcellular location">
    <subcellularLocation>
        <location evidence="6">Cytoplasm</location>
    </subcellularLocation>
</comment>
<dbReference type="PANTHER" id="PTHR23245:SF25">
    <property type="entry name" value="TRNA WYBUTOSINE-SYNTHESIZING PROTEIN 2 HOMOLOG"/>
    <property type="match status" value="1"/>
</dbReference>
<dbReference type="PANTHER" id="PTHR23245">
    <property type="entry name" value="TRNA METHYLTRANSFERASE"/>
    <property type="match status" value="1"/>
</dbReference>
<comment type="function">
    <text evidence="6">S-adenosyl-L-methionine-dependent transferase that acts as a component of the wybutosine biosynthesis pathway. Wybutosine is a hyper modified guanosine with a tricyclic base found at the 3'-position adjacent to the anticodon of eukaryotic phenylalanine tRNA. Catalyzes the transfer of the alpha-amino-alpha-carboxypropyl (acp) group from S-adenosyl-L-methionine to the C-7 position of 4-demethylwyosine (imG-14) to produce wybutosine-86.</text>
</comment>
<dbReference type="OrthoDB" id="2387925at2759"/>
<dbReference type="SUPFAM" id="SSF53335">
    <property type="entry name" value="S-adenosyl-L-methionine-dependent methyltransferases"/>
    <property type="match status" value="1"/>
</dbReference>
<dbReference type="STRING" id="418784.A0A2P7YK22"/>
<comment type="caution">
    <text evidence="8">The sequence shown here is derived from an EMBL/GenBank/DDBJ whole genome shotgun (WGS) entry which is preliminary data.</text>
</comment>
<evidence type="ECO:0000256" key="6">
    <source>
        <dbReference type="PIRNR" id="PIRNR038972"/>
    </source>
</evidence>
<accession>A0A2P7YK22</accession>
<evidence type="ECO:0000313" key="8">
    <source>
        <dbReference type="EMBL" id="PSK36324.1"/>
    </source>
</evidence>
<dbReference type="UniPathway" id="UPA00375"/>
<dbReference type="InterPro" id="IPR026274">
    <property type="entry name" value="tRNA_wybutosine_synth_prot_2"/>
</dbReference>
<dbReference type="PROSITE" id="PS51684">
    <property type="entry name" value="SAM_MT_TRM5_TYW2"/>
    <property type="match status" value="1"/>
</dbReference>
<comment type="similarity">
    <text evidence="6">Belongs to the class I-like SAM-binding methyltransferase superfamily. TRM5/TYW2 family.</text>
</comment>
<dbReference type="RefSeq" id="XP_024712444.1">
    <property type="nucleotide sequence ID" value="XM_024859472.1"/>
</dbReference>
<dbReference type="PIRSF" id="PIRSF038972">
    <property type="entry name" value="Trm12"/>
    <property type="match status" value="1"/>
</dbReference>
<dbReference type="GO" id="GO:0008757">
    <property type="term" value="F:S-adenosylmethionine-dependent methyltransferase activity"/>
    <property type="evidence" value="ECO:0007669"/>
    <property type="project" value="InterPro"/>
</dbReference>
<comment type="catalytic activity">
    <reaction evidence="5">
        <text>4-demethylwyosine(37) in tRNA(Phe) + S-adenosyl-L-methionine = 4-demethyl-7-[(3S)-3-amino-3-carboxypropyl]wyosine(37) in tRNA(Phe) + S-methyl-5'-thioadenosine + H(+)</text>
        <dbReference type="Rhea" id="RHEA:36355"/>
        <dbReference type="Rhea" id="RHEA-COMP:10164"/>
        <dbReference type="Rhea" id="RHEA-COMP:10378"/>
        <dbReference type="ChEBI" id="CHEBI:15378"/>
        <dbReference type="ChEBI" id="CHEBI:17509"/>
        <dbReference type="ChEBI" id="CHEBI:59789"/>
        <dbReference type="ChEBI" id="CHEBI:64315"/>
        <dbReference type="ChEBI" id="CHEBI:73550"/>
        <dbReference type="EC" id="2.5.1.114"/>
    </reaction>
</comment>
<evidence type="ECO:0000313" key="9">
    <source>
        <dbReference type="Proteomes" id="UP000241107"/>
    </source>
</evidence>
<keyword evidence="3 6" id="KW-0949">S-adenosyl-L-methionine</keyword>
<dbReference type="Gene3D" id="3.40.50.150">
    <property type="entry name" value="Vaccinia Virus protein VP39"/>
    <property type="match status" value="1"/>
</dbReference>
<name>A0A2P7YK22_9ASCO</name>
<evidence type="ECO:0000259" key="7">
    <source>
        <dbReference type="PROSITE" id="PS51684"/>
    </source>
</evidence>
<dbReference type="GeneID" id="36567536"/>
<dbReference type="GO" id="GO:0102522">
    <property type="term" value="F:tRNA 4-demethylwyosine alpha-amino-alpha-carboxypropyltransferase activity"/>
    <property type="evidence" value="ECO:0007669"/>
    <property type="project" value="UniProtKB-EC"/>
</dbReference>
<evidence type="ECO:0000256" key="4">
    <source>
        <dbReference type="ARBA" id="ARBA00022694"/>
    </source>
</evidence>
<gene>
    <name evidence="8" type="ORF">C7M61_004148</name>
</gene>
<sequence length="397" mass="44791">MGSKILVKAPLQIKKIKSILEKANVFDKRRKITRSDGVACLYSSGSMAEMSALLGDLQDVIEVFEDTDTVPVGGLQGAVLDVIGSDSHLLKDLPKKWSLYPPMVLFTGDLFSTPEWDAYFETSGKSELFEHLLKTFFAGYTHFAVNQPIIESDVMRRPFNLVPIYGDFGPTPDDQKYDRPTQQDFDEAFWCTANQNGIAQEWAPRYTMFSRGNITEKKRVLGFGDLRGQNVVDLYAGIGYFTFSYLALGATVFCWEINPWSIEGLLRGLTKNGCKYKLVRPGDAFTSDTYTTEITNGTRAFIFHESNEKSVQRLGDLGITISHYNLGLLPLLRQGWQVVTTLGCENAIVHVHENVHKNDFETLKEELQEYFKGNVTHLEKVKTFAPDVWHVVVDVKV</sequence>
<dbReference type="InterPro" id="IPR056743">
    <property type="entry name" value="TRM5-TYW2-like_MTfase"/>
</dbReference>
<dbReference type="GO" id="GO:0005737">
    <property type="term" value="C:cytoplasm"/>
    <property type="evidence" value="ECO:0007669"/>
    <property type="project" value="UniProtKB-SubCell"/>
</dbReference>
<dbReference type="GO" id="GO:0030488">
    <property type="term" value="P:tRNA methylation"/>
    <property type="evidence" value="ECO:0007669"/>
    <property type="project" value="TreeGrafter"/>
</dbReference>
<evidence type="ECO:0000256" key="2">
    <source>
        <dbReference type="ARBA" id="ARBA00022679"/>
    </source>
</evidence>
<evidence type="ECO:0000256" key="1">
    <source>
        <dbReference type="ARBA" id="ARBA00004797"/>
    </source>
</evidence>
<dbReference type="GO" id="GO:0031591">
    <property type="term" value="P:wybutosine biosynthetic process"/>
    <property type="evidence" value="ECO:0007669"/>
    <property type="project" value="InterPro"/>
</dbReference>
<proteinExistence type="inferred from homology"/>
<reference evidence="8 9" key="1">
    <citation type="submission" date="2018-03" db="EMBL/GenBank/DDBJ databases">
        <title>Candida pseudohaemulonii genome assembly and annotation.</title>
        <authorList>
            <person name="Munoz J.F."/>
            <person name="Gade L.G."/>
            <person name="Chow N.A."/>
            <person name="Litvintseva A.P."/>
            <person name="Loparev V.N."/>
            <person name="Cuomo C.A."/>
        </authorList>
    </citation>
    <scope>NUCLEOTIDE SEQUENCE [LARGE SCALE GENOMIC DNA]</scope>
    <source>
        <strain evidence="8 9">B12108</strain>
    </source>
</reference>
<dbReference type="AlphaFoldDB" id="A0A2P7YK22"/>
<dbReference type="InterPro" id="IPR030382">
    <property type="entry name" value="MeTrfase_TRM5/TYW2"/>
</dbReference>
<comment type="pathway">
    <text evidence="1 6">tRNA modification; wybutosine-tRNA(Phe) biosynthesis.</text>
</comment>
<dbReference type="Pfam" id="PF02475">
    <property type="entry name" value="TRM5-TYW2_MTfase"/>
    <property type="match status" value="1"/>
</dbReference>
<keyword evidence="4 6" id="KW-0819">tRNA processing</keyword>
<dbReference type="GO" id="GO:0008175">
    <property type="term" value="F:tRNA methyltransferase activity"/>
    <property type="evidence" value="ECO:0007669"/>
    <property type="project" value="TreeGrafter"/>
</dbReference>
<keyword evidence="6" id="KW-0963">Cytoplasm</keyword>
<evidence type="ECO:0000256" key="3">
    <source>
        <dbReference type="ARBA" id="ARBA00022691"/>
    </source>
</evidence>
<dbReference type="EMBL" id="PYFQ01000012">
    <property type="protein sequence ID" value="PSK36324.1"/>
    <property type="molecule type" value="Genomic_DNA"/>
</dbReference>
<dbReference type="Proteomes" id="UP000241107">
    <property type="component" value="Unassembled WGS sequence"/>
</dbReference>
<keyword evidence="2 6" id="KW-0808">Transferase</keyword>
<dbReference type="VEuPathDB" id="FungiDB:C7M61_004148"/>
<keyword evidence="9" id="KW-1185">Reference proteome</keyword>
<dbReference type="InterPro" id="IPR029063">
    <property type="entry name" value="SAM-dependent_MTases_sf"/>
</dbReference>
<organism evidence="8 9">
    <name type="scientific">Candidozyma pseudohaemuli</name>
    <dbReference type="NCBI Taxonomy" id="418784"/>
    <lineage>
        <taxon>Eukaryota</taxon>
        <taxon>Fungi</taxon>
        <taxon>Dikarya</taxon>
        <taxon>Ascomycota</taxon>
        <taxon>Saccharomycotina</taxon>
        <taxon>Pichiomycetes</taxon>
        <taxon>Metschnikowiaceae</taxon>
        <taxon>Candidozyma</taxon>
    </lineage>
</organism>
<feature type="domain" description="SAM-dependent methyltransferase TRM5/TYW2-type" evidence="7">
    <location>
        <begin position="134"/>
        <end position="397"/>
    </location>
</feature>
<evidence type="ECO:0000256" key="5">
    <source>
        <dbReference type="ARBA" id="ARBA00049400"/>
    </source>
</evidence>